<evidence type="ECO:0000313" key="3">
    <source>
        <dbReference type="Proteomes" id="UP000299102"/>
    </source>
</evidence>
<accession>A0A4C1WXL1</accession>
<dbReference type="EMBL" id="BGZK01000654">
    <property type="protein sequence ID" value="GBP54755.1"/>
    <property type="molecule type" value="Genomic_DNA"/>
</dbReference>
<sequence>MTCWVDRLQPLLKAVPANTSLLVPPHAFIWFCSIRVRHLNRLPVCLMRYWPDISMPLVAAGIIWLYDPIFRSLAGGTRRPHSGAGNTSPPYIKTSFRPRLRS</sequence>
<comment type="caution">
    <text evidence="2">The sequence shown here is derived from an EMBL/GenBank/DDBJ whole genome shotgun (WGS) entry which is preliminary data.</text>
</comment>
<proteinExistence type="predicted"/>
<protein>
    <submittedName>
        <fullName evidence="2">Uncharacterized protein</fullName>
    </submittedName>
</protein>
<reference evidence="2 3" key="1">
    <citation type="journal article" date="2019" name="Commun. Biol.">
        <title>The bagworm genome reveals a unique fibroin gene that provides high tensile strength.</title>
        <authorList>
            <person name="Kono N."/>
            <person name="Nakamura H."/>
            <person name="Ohtoshi R."/>
            <person name="Tomita M."/>
            <person name="Numata K."/>
            <person name="Arakawa K."/>
        </authorList>
    </citation>
    <scope>NUCLEOTIDE SEQUENCE [LARGE SCALE GENOMIC DNA]</scope>
</reference>
<dbReference type="AlphaFoldDB" id="A0A4C1WXL1"/>
<feature type="region of interest" description="Disordered" evidence="1">
    <location>
        <begin position="77"/>
        <end position="102"/>
    </location>
</feature>
<evidence type="ECO:0000313" key="2">
    <source>
        <dbReference type="EMBL" id="GBP54755.1"/>
    </source>
</evidence>
<evidence type="ECO:0000256" key="1">
    <source>
        <dbReference type="SAM" id="MobiDB-lite"/>
    </source>
</evidence>
<name>A0A4C1WXL1_EUMVA</name>
<dbReference type="Proteomes" id="UP000299102">
    <property type="component" value="Unassembled WGS sequence"/>
</dbReference>
<gene>
    <name evidence="2" type="ORF">EVAR_90039_1</name>
</gene>
<organism evidence="2 3">
    <name type="scientific">Eumeta variegata</name>
    <name type="common">Bagworm moth</name>
    <name type="synonym">Eumeta japonica</name>
    <dbReference type="NCBI Taxonomy" id="151549"/>
    <lineage>
        <taxon>Eukaryota</taxon>
        <taxon>Metazoa</taxon>
        <taxon>Ecdysozoa</taxon>
        <taxon>Arthropoda</taxon>
        <taxon>Hexapoda</taxon>
        <taxon>Insecta</taxon>
        <taxon>Pterygota</taxon>
        <taxon>Neoptera</taxon>
        <taxon>Endopterygota</taxon>
        <taxon>Lepidoptera</taxon>
        <taxon>Glossata</taxon>
        <taxon>Ditrysia</taxon>
        <taxon>Tineoidea</taxon>
        <taxon>Psychidae</taxon>
        <taxon>Oiketicinae</taxon>
        <taxon>Eumeta</taxon>
    </lineage>
</organism>
<keyword evidence="3" id="KW-1185">Reference proteome</keyword>